<evidence type="ECO:0000256" key="2">
    <source>
        <dbReference type="ARBA" id="ARBA00008389"/>
    </source>
</evidence>
<dbReference type="SFLD" id="SFLDG01128">
    <property type="entry name" value="C1.4:_5'-Nucleotidase_Like"/>
    <property type="match status" value="1"/>
</dbReference>
<comment type="similarity">
    <text evidence="2 9">Belongs to the pyrimidine 5'-nucleotidase family.</text>
</comment>
<keyword evidence="4" id="KW-0479">Metal-binding</keyword>
<keyword evidence="5 9" id="KW-0547">Nucleotide-binding</keyword>
<comment type="subcellular location">
    <subcellularLocation>
        <location evidence="9">Cytoplasm</location>
    </subcellularLocation>
</comment>
<evidence type="ECO:0000256" key="7">
    <source>
        <dbReference type="ARBA" id="ARBA00022842"/>
    </source>
</evidence>
<keyword evidence="8 9" id="KW-0546">Nucleotide metabolism</keyword>
<dbReference type="Pfam" id="PF05822">
    <property type="entry name" value="UMPH-1"/>
    <property type="match status" value="1"/>
</dbReference>
<keyword evidence="6 9" id="KW-0378">Hydrolase</keyword>
<evidence type="ECO:0000256" key="8">
    <source>
        <dbReference type="ARBA" id="ARBA00023080"/>
    </source>
</evidence>
<evidence type="ECO:0000313" key="10">
    <source>
        <dbReference type="EMBL" id="KAH0557631.1"/>
    </source>
</evidence>
<dbReference type="InterPro" id="IPR023214">
    <property type="entry name" value="HAD_sf"/>
</dbReference>
<dbReference type="GO" id="GO:0000287">
    <property type="term" value="F:magnesium ion binding"/>
    <property type="evidence" value="ECO:0007669"/>
    <property type="project" value="InterPro"/>
</dbReference>
<evidence type="ECO:0000313" key="11">
    <source>
        <dbReference type="Proteomes" id="UP000826195"/>
    </source>
</evidence>
<dbReference type="Gene3D" id="1.10.150.340">
    <property type="entry name" value="Pyrimidine 5'-nucleotidase (UMPH-1), N-terminal domain"/>
    <property type="match status" value="1"/>
</dbReference>
<name>A0AAV7ITK9_COTGL</name>
<dbReference type="GO" id="GO:0000166">
    <property type="term" value="F:nucleotide binding"/>
    <property type="evidence" value="ECO:0007669"/>
    <property type="project" value="UniProtKB-KW"/>
</dbReference>
<proteinExistence type="inferred from homology"/>
<keyword evidence="11" id="KW-1185">Reference proteome</keyword>
<dbReference type="InterPro" id="IPR006434">
    <property type="entry name" value="Pyrimidine_nucleotidase_eu"/>
</dbReference>
<dbReference type="EC" id="3.1.3.5" evidence="3 9"/>
<dbReference type="InterPro" id="IPR036412">
    <property type="entry name" value="HAD-like_sf"/>
</dbReference>
<evidence type="ECO:0000256" key="9">
    <source>
        <dbReference type="RuleBase" id="RU361276"/>
    </source>
</evidence>
<dbReference type="NCBIfam" id="TIGR01544">
    <property type="entry name" value="HAD-SF-IE"/>
    <property type="match status" value="1"/>
</dbReference>
<dbReference type="EMBL" id="JAHXZJ010000747">
    <property type="protein sequence ID" value="KAH0557631.1"/>
    <property type="molecule type" value="Genomic_DNA"/>
</dbReference>
<keyword evidence="9" id="KW-0963">Cytoplasm</keyword>
<dbReference type="GO" id="GO:0009117">
    <property type="term" value="P:nucleotide metabolic process"/>
    <property type="evidence" value="ECO:0007669"/>
    <property type="project" value="UniProtKB-KW"/>
</dbReference>
<evidence type="ECO:0000256" key="3">
    <source>
        <dbReference type="ARBA" id="ARBA00012643"/>
    </source>
</evidence>
<keyword evidence="7" id="KW-0460">Magnesium</keyword>
<dbReference type="PANTHER" id="PTHR13045">
    <property type="entry name" value="5'-NUCLEOTIDASE"/>
    <property type="match status" value="1"/>
</dbReference>
<accession>A0AAV7ITK9</accession>
<evidence type="ECO:0000256" key="4">
    <source>
        <dbReference type="ARBA" id="ARBA00022723"/>
    </source>
</evidence>
<comment type="caution">
    <text evidence="10">The sequence shown here is derived from an EMBL/GenBank/DDBJ whole genome shotgun (WGS) entry which is preliminary data.</text>
</comment>
<sequence>MPADLRFEDMSILKNDNVRIRDLESVINKIKTIRDDGPTKLQMVTDFDRTITKQHVNGQHILSSFGIFFESSQISEKMKEEKQRLFDKYRPIELDHDLELEKKIEAMESWMTETDDFLRGVNYDPCEIEEVVKIHGTDVRDRTKELIDRLNAAKVPVLVFSAGLGDVVEAILKLHDVFLNNVKVVSNFLNYKDGNINGFKNDQLIHVFNKNENVITDKEYYNSLKGRKNVVLMGDMTGDATMANGAEGVETILKIGFLYEQVESSLPSFLDTFDIVLIDNQSMDIVIDILRPII</sequence>
<dbReference type="Gene3D" id="3.40.50.1000">
    <property type="entry name" value="HAD superfamily/HAD-like"/>
    <property type="match status" value="1"/>
</dbReference>
<gene>
    <name evidence="10" type="ORF">KQX54_009518</name>
</gene>
<dbReference type="SFLD" id="SFLDS00003">
    <property type="entry name" value="Haloacid_Dehalogenase"/>
    <property type="match status" value="1"/>
</dbReference>
<protein>
    <recommendedName>
        <fullName evidence="3 9">5'-nucleotidase</fullName>
        <ecNumber evidence="3 9">3.1.3.5</ecNumber>
    </recommendedName>
</protein>
<dbReference type="GO" id="GO:0005737">
    <property type="term" value="C:cytoplasm"/>
    <property type="evidence" value="ECO:0007669"/>
    <property type="project" value="UniProtKB-SubCell"/>
</dbReference>
<comment type="catalytic activity">
    <reaction evidence="1 9">
        <text>a ribonucleoside 5'-phosphate + H2O = a ribonucleoside + phosphate</text>
        <dbReference type="Rhea" id="RHEA:12484"/>
        <dbReference type="ChEBI" id="CHEBI:15377"/>
        <dbReference type="ChEBI" id="CHEBI:18254"/>
        <dbReference type="ChEBI" id="CHEBI:43474"/>
        <dbReference type="ChEBI" id="CHEBI:58043"/>
        <dbReference type="EC" id="3.1.3.5"/>
    </reaction>
</comment>
<dbReference type="AlphaFoldDB" id="A0AAV7ITK9"/>
<dbReference type="GO" id="GO:0008253">
    <property type="term" value="F:5'-nucleotidase activity"/>
    <property type="evidence" value="ECO:0007669"/>
    <property type="project" value="UniProtKB-EC"/>
</dbReference>
<dbReference type="SUPFAM" id="SSF56784">
    <property type="entry name" value="HAD-like"/>
    <property type="match status" value="1"/>
</dbReference>
<evidence type="ECO:0000256" key="6">
    <source>
        <dbReference type="ARBA" id="ARBA00022801"/>
    </source>
</evidence>
<organism evidence="10 11">
    <name type="scientific">Cotesia glomerata</name>
    <name type="common">Lepidopteran parasitic wasp</name>
    <name type="synonym">Apanteles glomeratus</name>
    <dbReference type="NCBI Taxonomy" id="32391"/>
    <lineage>
        <taxon>Eukaryota</taxon>
        <taxon>Metazoa</taxon>
        <taxon>Ecdysozoa</taxon>
        <taxon>Arthropoda</taxon>
        <taxon>Hexapoda</taxon>
        <taxon>Insecta</taxon>
        <taxon>Pterygota</taxon>
        <taxon>Neoptera</taxon>
        <taxon>Endopterygota</taxon>
        <taxon>Hymenoptera</taxon>
        <taxon>Apocrita</taxon>
        <taxon>Ichneumonoidea</taxon>
        <taxon>Braconidae</taxon>
        <taxon>Microgastrinae</taxon>
        <taxon>Cotesia</taxon>
    </lineage>
</organism>
<reference evidence="10 11" key="1">
    <citation type="journal article" date="2021" name="J. Hered.">
        <title>A chromosome-level genome assembly of the parasitoid wasp, Cotesia glomerata (Hymenoptera: Braconidae).</title>
        <authorList>
            <person name="Pinto B.J."/>
            <person name="Weis J.J."/>
            <person name="Gamble T."/>
            <person name="Ode P.J."/>
            <person name="Paul R."/>
            <person name="Zaspel J.M."/>
        </authorList>
    </citation>
    <scope>NUCLEOTIDE SEQUENCE [LARGE SCALE GENOMIC DNA]</scope>
    <source>
        <strain evidence="10">CgM1</strain>
    </source>
</reference>
<dbReference type="Proteomes" id="UP000826195">
    <property type="component" value="Unassembled WGS sequence"/>
</dbReference>
<dbReference type="PANTHER" id="PTHR13045:SF0">
    <property type="entry name" value="7-METHYLGUANOSINE PHOSPHATE-SPECIFIC 5'-NUCLEOTIDASE"/>
    <property type="match status" value="1"/>
</dbReference>
<evidence type="ECO:0000256" key="5">
    <source>
        <dbReference type="ARBA" id="ARBA00022741"/>
    </source>
</evidence>
<evidence type="ECO:0000256" key="1">
    <source>
        <dbReference type="ARBA" id="ARBA00000815"/>
    </source>
</evidence>